<dbReference type="Proteomes" id="UP000325313">
    <property type="component" value="Unassembled WGS sequence"/>
</dbReference>
<name>A0A5B0QVQ9_PUCGR</name>
<keyword evidence="4" id="KW-1185">Reference proteome</keyword>
<dbReference type="EMBL" id="VDEP01000270">
    <property type="protein sequence ID" value="KAA1117015.1"/>
    <property type="molecule type" value="Genomic_DNA"/>
</dbReference>
<reference evidence="4 5" key="1">
    <citation type="submission" date="2019-05" db="EMBL/GenBank/DDBJ databases">
        <title>Emergence of the Ug99 lineage of the wheat stem rust pathogen through somatic hybridization.</title>
        <authorList>
            <person name="Li F."/>
            <person name="Upadhyaya N.M."/>
            <person name="Sperschneider J."/>
            <person name="Matny O."/>
            <person name="Nguyen-Phuc H."/>
            <person name="Mago R."/>
            <person name="Raley C."/>
            <person name="Miller M.E."/>
            <person name="Silverstein K.A.T."/>
            <person name="Henningsen E."/>
            <person name="Hirsch C.D."/>
            <person name="Visser B."/>
            <person name="Pretorius Z.A."/>
            <person name="Steffenson B.J."/>
            <person name="Schwessinger B."/>
            <person name="Dodds P.N."/>
            <person name="Figueroa M."/>
        </authorList>
    </citation>
    <scope>NUCLEOTIDE SEQUENCE [LARGE SCALE GENOMIC DNA]</scope>
    <source>
        <strain evidence="2">21-0</strain>
        <strain evidence="3 5">Ug99</strain>
    </source>
</reference>
<evidence type="ECO:0000313" key="4">
    <source>
        <dbReference type="Proteomes" id="UP000324748"/>
    </source>
</evidence>
<evidence type="ECO:0000313" key="5">
    <source>
        <dbReference type="Proteomes" id="UP000325313"/>
    </source>
</evidence>
<evidence type="ECO:0000313" key="2">
    <source>
        <dbReference type="EMBL" id="KAA1098021.1"/>
    </source>
</evidence>
<dbReference type="Proteomes" id="UP000324748">
    <property type="component" value="Unassembled WGS sequence"/>
</dbReference>
<comment type="caution">
    <text evidence="3">The sequence shown here is derived from an EMBL/GenBank/DDBJ whole genome shotgun (WGS) entry which is preliminary data.</text>
</comment>
<proteinExistence type="predicted"/>
<protein>
    <submittedName>
        <fullName evidence="3">Uncharacterized protein</fullName>
    </submittedName>
</protein>
<accession>A0A5B0QVQ9</accession>
<organism evidence="3 5">
    <name type="scientific">Puccinia graminis f. sp. tritici</name>
    <dbReference type="NCBI Taxonomy" id="56615"/>
    <lineage>
        <taxon>Eukaryota</taxon>
        <taxon>Fungi</taxon>
        <taxon>Dikarya</taxon>
        <taxon>Basidiomycota</taxon>
        <taxon>Pucciniomycotina</taxon>
        <taxon>Pucciniomycetes</taxon>
        <taxon>Pucciniales</taxon>
        <taxon>Pucciniaceae</taxon>
        <taxon>Puccinia</taxon>
    </lineage>
</organism>
<evidence type="ECO:0000313" key="3">
    <source>
        <dbReference type="EMBL" id="KAA1117015.1"/>
    </source>
</evidence>
<gene>
    <name evidence="2" type="ORF">PGT21_026713</name>
    <name evidence="3" type="ORF">PGTUg99_034090</name>
</gene>
<feature type="compositionally biased region" description="Basic and acidic residues" evidence="1">
    <location>
        <begin position="85"/>
        <end position="105"/>
    </location>
</feature>
<dbReference type="AlphaFoldDB" id="A0A5B0QVQ9"/>
<evidence type="ECO:0000256" key="1">
    <source>
        <dbReference type="SAM" id="MobiDB-lite"/>
    </source>
</evidence>
<sequence>MPGLGDVNERTIHDVSVGKFRSPSEIRGFANAKRLRFAHTRAPKGSKVGATYVPFARKHQPQKFFIRMNIYPIKPCARTCCPARASDKRTGSSRGRRVDQDHHKM</sequence>
<feature type="region of interest" description="Disordered" evidence="1">
    <location>
        <begin position="82"/>
        <end position="105"/>
    </location>
</feature>
<dbReference type="EMBL" id="VSWC01000066">
    <property type="protein sequence ID" value="KAA1098021.1"/>
    <property type="molecule type" value="Genomic_DNA"/>
</dbReference>